<evidence type="ECO:0000256" key="1">
    <source>
        <dbReference type="SAM" id="Phobius"/>
    </source>
</evidence>
<dbReference type="HOGENOM" id="CLU_2545993_0_0_1"/>
<dbReference type="EMBL" id="EU954852">
    <property type="protein sequence ID" value="ACG26970.1"/>
    <property type="molecule type" value="mRNA"/>
</dbReference>
<name>B6SQ37_MAIZE</name>
<keyword evidence="1" id="KW-0472">Membrane</keyword>
<reference evidence="2" key="1">
    <citation type="journal article" date="2009" name="Plant Mol. Biol.">
        <title>Insights into corn genes derived from large-scale cDNA sequencing.</title>
        <authorList>
            <person name="Alexandrov N.N."/>
            <person name="Brover V.V."/>
            <person name="Freidin S."/>
            <person name="Troukhan M.E."/>
            <person name="Tatarinova T.V."/>
            <person name="Zhang H."/>
            <person name="Swaller T.J."/>
            <person name="Lu Y.P."/>
            <person name="Bouck J."/>
            <person name="Flavell R.B."/>
            <person name="Feldmann K.A."/>
        </authorList>
    </citation>
    <scope>NUCLEOTIDE SEQUENCE</scope>
</reference>
<keyword evidence="1" id="KW-1133">Transmembrane helix</keyword>
<keyword evidence="1" id="KW-0812">Transmembrane</keyword>
<accession>B6SQ37</accession>
<dbReference type="AlphaFoldDB" id="B6SQ37"/>
<sequence length="83" mass="8788">MGPAVRSSVVIRATVVGLVLVGIALALPLAAALRPLREHVASIGAAASAGSWGDEVSKVLWDFDCRVGSSFPYFLYNVQRTLF</sequence>
<evidence type="ECO:0000313" key="2">
    <source>
        <dbReference type="EMBL" id="ACG26970.1"/>
    </source>
</evidence>
<protein>
    <submittedName>
        <fullName evidence="2">Uncharacterized protein</fullName>
    </submittedName>
</protein>
<feature type="transmembrane region" description="Helical" evidence="1">
    <location>
        <begin position="12"/>
        <end position="33"/>
    </location>
</feature>
<proteinExistence type="evidence at transcript level"/>
<organism evidence="2">
    <name type="scientific">Zea mays</name>
    <name type="common">Maize</name>
    <dbReference type="NCBI Taxonomy" id="4577"/>
    <lineage>
        <taxon>Eukaryota</taxon>
        <taxon>Viridiplantae</taxon>
        <taxon>Streptophyta</taxon>
        <taxon>Embryophyta</taxon>
        <taxon>Tracheophyta</taxon>
        <taxon>Spermatophyta</taxon>
        <taxon>Magnoliopsida</taxon>
        <taxon>Liliopsida</taxon>
        <taxon>Poales</taxon>
        <taxon>Poaceae</taxon>
        <taxon>PACMAD clade</taxon>
        <taxon>Panicoideae</taxon>
        <taxon>Andropogonodae</taxon>
        <taxon>Andropogoneae</taxon>
        <taxon>Tripsacinae</taxon>
        <taxon>Zea</taxon>
    </lineage>
</organism>